<protein>
    <submittedName>
        <fullName evidence="1">Uncharacterized protein</fullName>
    </submittedName>
</protein>
<comment type="caution">
    <text evidence="1">The sequence shown here is derived from an EMBL/GenBank/DDBJ whole genome shotgun (WGS) entry which is preliminary data.</text>
</comment>
<name>A0A2M7Q9F0_9BACT</name>
<dbReference type="EMBL" id="PFLC01000042">
    <property type="protein sequence ID" value="PIY62322.1"/>
    <property type="molecule type" value="Genomic_DNA"/>
</dbReference>
<proteinExistence type="predicted"/>
<evidence type="ECO:0000313" key="1">
    <source>
        <dbReference type="EMBL" id="PIY62322.1"/>
    </source>
</evidence>
<gene>
    <name evidence="1" type="ORF">COY93_03415</name>
</gene>
<organism evidence="1 2">
    <name type="scientific">Candidatus Uhrbacteria bacterium CG_4_10_14_0_8_um_filter_58_22</name>
    <dbReference type="NCBI Taxonomy" id="1975029"/>
    <lineage>
        <taxon>Bacteria</taxon>
        <taxon>Candidatus Uhriibacteriota</taxon>
    </lineage>
</organism>
<dbReference type="Proteomes" id="UP000230973">
    <property type="component" value="Unassembled WGS sequence"/>
</dbReference>
<sequence>MEYRSLKGAKEMGESLDVMGILREVWEREGCVNVPKFFRRLLGDDPSYALFVHDEMILFGKIMFRPREGCSPFHHEMMIGTLISLIPGVVVLKSGRCLDSGRHSPFDGLMERSPDGNEFRLRPFQSAGGGQVIIDRRNADRSFSWEEGSGMTGNGMRLQVGPERWQEMFSWLDHWLPAAESSS</sequence>
<accession>A0A2M7Q9F0</accession>
<dbReference type="AlphaFoldDB" id="A0A2M7Q9F0"/>
<evidence type="ECO:0000313" key="2">
    <source>
        <dbReference type="Proteomes" id="UP000230973"/>
    </source>
</evidence>
<reference evidence="2" key="1">
    <citation type="submission" date="2017-09" db="EMBL/GenBank/DDBJ databases">
        <title>Depth-based differentiation of microbial function through sediment-hosted aquifers and enrichment of novel symbionts in the deep terrestrial subsurface.</title>
        <authorList>
            <person name="Probst A.J."/>
            <person name="Ladd B."/>
            <person name="Jarett J.K."/>
            <person name="Geller-Mcgrath D.E."/>
            <person name="Sieber C.M.K."/>
            <person name="Emerson J.B."/>
            <person name="Anantharaman K."/>
            <person name="Thomas B.C."/>
            <person name="Malmstrom R."/>
            <person name="Stieglmeier M."/>
            <person name="Klingl A."/>
            <person name="Woyke T."/>
            <person name="Ryan C.M."/>
            <person name="Banfield J.F."/>
        </authorList>
    </citation>
    <scope>NUCLEOTIDE SEQUENCE [LARGE SCALE GENOMIC DNA]</scope>
</reference>